<evidence type="ECO:0000313" key="2">
    <source>
        <dbReference type="Proteomes" id="UP000386466"/>
    </source>
</evidence>
<dbReference type="Pfam" id="PF00429">
    <property type="entry name" value="TLV_coat"/>
    <property type="match status" value="1"/>
</dbReference>
<dbReference type="InterPro" id="IPR018154">
    <property type="entry name" value="TLV/ENV_coat_polyprotein"/>
</dbReference>
<dbReference type="Proteomes" id="UP000386466">
    <property type="component" value="Unassembled WGS sequence"/>
</dbReference>
<organism evidence="1 2">
    <name type="scientific">Lynx pardinus</name>
    <name type="common">Iberian lynx</name>
    <name type="synonym">Felis pardina</name>
    <dbReference type="NCBI Taxonomy" id="191816"/>
    <lineage>
        <taxon>Eukaryota</taxon>
        <taxon>Metazoa</taxon>
        <taxon>Chordata</taxon>
        <taxon>Craniata</taxon>
        <taxon>Vertebrata</taxon>
        <taxon>Euteleostomi</taxon>
        <taxon>Mammalia</taxon>
        <taxon>Eutheria</taxon>
        <taxon>Laurasiatheria</taxon>
        <taxon>Carnivora</taxon>
        <taxon>Feliformia</taxon>
        <taxon>Felidae</taxon>
        <taxon>Felinae</taxon>
        <taxon>Lynx</taxon>
    </lineage>
</organism>
<reference evidence="1 2" key="1">
    <citation type="submission" date="2019-01" db="EMBL/GenBank/DDBJ databases">
        <authorList>
            <person name="Alioto T."/>
            <person name="Alioto T."/>
        </authorList>
    </citation>
    <scope>NUCLEOTIDE SEQUENCE [LARGE SCALE GENOMIC DNA]</scope>
</reference>
<dbReference type="EMBL" id="CAAGRJ010027728">
    <property type="protein sequence ID" value="VFV39704.1"/>
    <property type="molecule type" value="Genomic_DNA"/>
</dbReference>
<accession>A0A485P5Z3</accession>
<dbReference type="AlphaFoldDB" id="A0A485P5Z3"/>
<protein>
    <submittedName>
        <fullName evidence="1">Envelope protein</fullName>
    </submittedName>
</protein>
<dbReference type="SUPFAM" id="SSF58069">
    <property type="entry name" value="Virus ectodomain"/>
    <property type="match status" value="1"/>
</dbReference>
<dbReference type="CDD" id="cd09850">
    <property type="entry name" value="Ebola-like_HR1-HR2"/>
    <property type="match status" value="1"/>
</dbReference>
<dbReference type="PANTHER" id="PTHR10424:SF68">
    <property type="entry name" value="ENDOGENOUS RETROVIRUS GROUP 3 MEMBER 1 ENV POLYPROTEIN"/>
    <property type="match status" value="1"/>
</dbReference>
<proteinExistence type="predicted"/>
<keyword evidence="2" id="KW-1185">Reference proteome</keyword>
<dbReference type="PANTHER" id="PTHR10424">
    <property type="entry name" value="VIRAL ENVELOPE PROTEIN"/>
    <property type="match status" value="1"/>
</dbReference>
<feature type="non-terminal residue" evidence="1">
    <location>
        <position position="130"/>
    </location>
</feature>
<name>A0A485P5Z3_LYNPA</name>
<dbReference type="Gene3D" id="1.10.287.210">
    <property type="match status" value="1"/>
</dbReference>
<gene>
    <name evidence="1" type="ORF">LYPA_23C018006</name>
</gene>
<evidence type="ECO:0000313" key="1">
    <source>
        <dbReference type="EMBL" id="VFV39704.1"/>
    </source>
</evidence>
<keyword evidence="1" id="KW-0946">Virion</keyword>
<keyword evidence="1" id="KW-0261">Viral envelope protein</keyword>
<sequence length="130" mass="14610">MPYKLAIGKITNGLQSPYYGPASCAEDGSWSYRTPTYMLNCIIKLHTVVESIINEISRALNLLAKQQTKTRNAIYQNRLALDYLLASEGGVCGKINLSNCCLQIDDEGKVIEEITDRMRKDAHVLVQTWK</sequence>